<gene>
    <name evidence="5" type="ORF">ACFQ1U_02110</name>
</gene>
<accession>A0ABW3JNB7</accession>
<dbReference type="PANTHER" id="PTHR19384">
    <property type="entry name" value="NITRIC OXIDE SYNTHASE-RELATED"/>
    <property type="match status" value="1"/>
</dbReference>
<dbReference type="PROSITE" id="PS50902">
    <property type="entry name" value="FLAVODOXIN_LIKE"/>
    <property type="match status" value="1"/>
</dbReference>
<keyword evidence="2" id="KW-0812">Transmembrane</keyword>
<keyword evidence="6" id="KW-1185">Reference proteome</keyword>
<dbReference type="InterPro" id="IPR001433">
    <property type="entry name" value="OxRdtase_FAD/NAD-bd"/>
</dbReference>
<dbReference type="SUPFAM" id="SSF52218">
    <property type="entry name" value="Flavoproteins"/>
    <property type="match status" value="1"/>
</dbReference>
<feature type="transmembrane region" description="Helical" evidence="2">
    <location>
        <begin position="132"/>
        <end position="153"/>
    </location>
</feature>
<feature type="transmembrane region" description="Helical" evidence="2">
    <location>
        <begin position="292"/>
        <end position="317"/>
    </location>
</feature>
<dbReference type="SUPFAM" id="SSF52343">
    <property type="entry name" value="Ferredoxin reductase-like, C-terminal NADP-linked domain"/>
    <property type="match status" value="1"/>
</dbReference>
<dbReference type="RefSeq" id="WP_386104815.1">
    <property type="nucleotide sequence ID" value="NZ_JBHTJR010000014.1"/>
</dbReference>
<name>A0ABW3JNB7_9FLAO</name>
<keyword evidence="1" id="KW-0285">Flavoprotein</keyword>
<dbReference type="InterPro" id="IPR029039">
    <property type="entry name" value="Flavoprotein-like_sf"/>
</dbReference>
<dbReference type="Pfam" id="PF00258">
    <property type="entry name" value="Flavodoxin_1"/>
    <property type="match status" value="1"/>
</dbReference>
<dbReference type="Gene3D" id="3.40.50.80">
    <property type="entry name" value="Nucleotide-binding domain of ferredoxin-NADP reductase (FNR) module"/>
    <property type="match status" value="1"/>
</dbReference>
<evidence type="ECO:0000313" key="6">
    <source>
        <dbReference type="Proteomes" id="UP001597062"/>
    </source>
</evidence>
<feature type="domain" description="Flavodoxin-like" evidence="3">
    <location>
        <begin position="336"/>
        <end position="471"/>
    </location>
</feature>
<evidence type="ECO:0000259" key="3">
    <source>
        <dbReference type="PROSITE" id="PS50902"/>
    </source>
</evidence>
<feature type="transmembrane region" description="Helical" evidence="2">
    <location>
        <begin position="12"/>
        <end position="34"/>
    </location>
</feature>
<dbReference type="InterPro" id="IPR017927">
    <property type="entry name" value="FAD-bd_FR_type"/>
</dbReference>
<dbReference type="InterPro" id="IPR005625">
    <property type="entry name" value="PepSY-ass_TM"/>
</dbReference>
<dbReference type="Pfam" id="PF03929">
    <property type="entry name" value="PepSY_TM"/>
    <property type="match status" value="1"/>
</dbReference>
<dbReference type="PROSITE" id="PS51384">
    <property type="entry name" value="FAD_FR"/>
    <property type="match status" value="1"/>
</dbReference>
<dbReference type="Proteomes" id="UP001597062">
    <property type="component" value="Unassembled WGS sequence"/>
</dbReference>
<protein>
    <submittedName>
        <fullName evidence="5">PepSY domain-containing protein</fullName>
    </submittedName>
</protein>
<dbReference type="EMBL" id="JBHTJR010000014">
    <property type="protein sequence ID" value="MFD0991988.1"/>
    <property type="molecule type" value="Genomic_DNA"/>
</dbReference>
<dbReference type="Pfam" id="PF00175">
    <property type="entry name" value="NAD_binding_1"/>
    <property type="match status" value="1"/>
</dbReference>
<dbReference type="Gene3D" id="3.40.50.360">
    <property type="match status" value="1"/>
</dbReference>
<sequence length="715" mass="81465">MKSITSIWRYSHFILAVSSFVFITIASITGIILATEPILNKTKSQSISNLHTITLQSVINKLKNEYDEVLTVKVNEHNFVEAAVITKNGDNDTFYINPETAKKITKLKNRPTLYKWTTSLHRSLFLKSTGRFLVAFFTFLLLLITISGIVLISKRQGGIRNFFSKTVKENTHQYFHVILGKYTLIPLLVITLTGIFLSLEKFEVLPKKNNNHIIQTTSDTKKSALNEITLNQVKNIEFPFSSDEEDYFIIQLHNAEIFANQYTGAIISKKNISWIKKTSNLSLDLHTGNSSLIWAFILLISTFSLLYFIFSGFSIYFNRKKHQLIKNNCSKQKAEIIILVGSESGSTYSFANSLIKALRKTHKKVFVDVLNNYTHYPNAKELIVLTATYGDGEAPSNAKDFLSKIPKTNNKNVINFTVVGFGSYAYQHFCKFAFDIHETLNSNPNFNNIIPLKTINNQSFNDFKDWVLDLSNYFNTNIPIVQEHKKTQKQSLFTVKDKTELNTDDTFLLTLSTKKSFESGDLLEITPKQDSIPRYYSIGKVNNLAIISIKKHEFGICSNFLNSLEIETTFKARIKKNPEFHLPKKNKEVLFIANGTGIGPFLGMINSAQANKYLFWGVRTSTSSKIYMPIINRALQEKTLNGFFTAYSREENKMHVQDMLIKEKELVSSILKNQGAIFICGSIQMMNGVLTTLEQISKENLQQPLNKNLIKTDCY</sequence>
<keyword evidence="2" id="KW-0472">Membrane</keyword>
<dbReference type="InterPro" id="IPR039261">
    <property type="entry name" value="FNR_nucleotide-bd"/>
</dbReference>
<evidence type="ECO:0000259" key="4">
    <source>
        <dbReference type="PROSITE" id="PS51384"/>
    </source>
</evidence>
<dbReference type="InterPro" id="IPR008254">
    <property type="entry name" value="Flavodoxin/NO_synth"/>
</dbReference>
<evidence type="ECO:0000313" key="5">
    <source>
        <dbReference type="EMBL" id="MFD0991988.1"/>
    </source>
</evidence>
<organism evidence="5 6">
    <name type="scientific">Tenacibaculum geojense</name>
    <dbReference type="NCBI Taxonomy" id="915352"/>
    <lineage>
        <taxon>Bacteria</taxon>
        <taxon>Pseudomonadati</taxon>
        <taxon>Bacteroidota</taxon>
        <taxon>Flavobacteriia</taxon>
        <taxon>Flavobacteriales</taxon>
        <taxon>Flavobacteriaceae</taxon>
        <taxon>Tenacibaculum</taxon>
    </lineage>
</organism>
<comment type="caution">
    <text evidence="5">The sequence shown here is derived from an EMBL/GenBank/DDBJ whole genome shotgun (WGS) entry which is preliminary data.</text>
</comment>
<dbReference type="InterPro" id="IPR017938">
    <property type="entry name" value="Riboflavin_synthase-like_b-brl"/>
</dbReference>
<evidence type="ECO:0000256" key="1">
    <source>
        <dbReference type="ARBA" id="ARBA00022630"/>
    </source>
</evidence>
<reference evidence="6" key="1">
    <citation type="journal article" date="2019" name="Int. J. Syst. Evol. Microbiol.">
        <title>The Global Catalogue of Microorganisms (GCM) 10K type strain sequencing project: providing services to taxonomists for standard genome sequencing and annotation.</title>
        <authorList>
            <consortium name="The Broad Institute Genomics Platform"/>
            <consortium name="The Broad Institute Genome Sequencing Center for Infectious Disease"/>
            <person name="Wu L."/>
            <person name="Ma J."/>
        </authorList>
    </citation>
    <scope>NUCLEOTIDE SEQUENCE [LARGE SCALE GENOMIC DNA]</scope>
    <source>
        <strain evidence="6">CCUG 60527</strain>
    </source>
</reference>
<dbReference type="SUPFAM" id="SSF63380">
    <property type="entry name" value="Riboflavin synthase domain-like"/>
    <property type="match status" value="1"/>
</dbReference>
<feature type="domain" description="FAD-binding FR-type" evidence="4">
    <location>
        <begin position="488"/>
        <end position="583"/>
    </location>
</feature>
<evidence type="ECO:0000256" key="2">
    <source>
        <dbReference type="SAM" id="Phobius"/>
    </source>
</evidence>
<feature type="transmembrane region" description="Helical" evidence="2">
    <location>
        <begin position="174"/>
        <end position="199"/>
    </location>
</feature>
<proteinExistence type="predicted"/>
<keyword evidence="2" id="KW-1133">Transmembrane helix</keyword>